<dbReference type="PANTHER" id="PTHR47114:SF2">
    <property type="entry name" value="OLIGODENDROCYTE-MYELIN GLYCOPROTEIN"/>
    <property type="match status" value="1"/>
</dbReference>
<keyword evidence="12" id="KW-0843">Virulence</keyword>
<evidence type="ECO:0000256" key="6">
    <source>
        <dbReference type="ARBA" id="ARBA00022525"/>
    </source>
</evidence>
<dbReference type="SMART" id="SM00369">
    <property type="entry name" value="LRR_TYP"/>
    <property type="match status" value="2"/>
</dbReference>
<dbReference type="SUPFAM" id="SSF52058">
    <property type="entry name" value="L domain-like"/>
    <property type="match status" value="1"/>
</dbReference>
<dbReference type="InterPro" id="IPR051071">
    <property type="entry name" value="LRR-bact_E3_ubiq_ligases"/>
</dbReference>
<dbReference type="Pfam" id="PF20178">
    <property type="entry name" value="ToxA_N"/>
    <property type="match status" value="1"/>
</dbReference>
<keyword evidence="13 14" id="KW-1035">Host cytoplasm</keyword>
<comment type="catalytic activity">
    <reaction evidence="1">
        <text>S-ubiquitinyl-[E2 ubiquitin-conjugating enzyme]-L-cysteine + [acceptor protein]-L-lysine = [E2 ubiquitin-conjugating enzyme]-L-cysteine + N(6)-ubiquitinyl-[acceptor protein]-L-lysine.</text>
        <dbReference type="EC" id="2.3.2.27"/>
    </reaction>
</comment>
<evidence type="ECO:0000313" key="19">
    <source>
        <dbReference type="Proteomes" id="UP000590738"/>
    </source>
</evidence>
<feature type="region of interest" description="Disordered" evidence="16">
    <location>
        <begin position="533"/>
        <end position="557"/>
    </location>
</feature>
<evidence type="ECO:0000256" key="10">
    <source>
        <dbReference type="ARBA" id="ARBA00022786"/>
    </source>
</evidence>
<accession>A0A7W2QUN3</accession>
<keyword evidence="7" id="KW-0433">Leucine-rich repeat</keyword>
<dbReference type="InterPro" id="IPR029487">
    <property type="entry name" value="NEL_dom"/>
</dbReference>
<dbReference type="PANTHER" id="PTHR47114">
    <property type="match status" value="1"/>
</dbReference>
<feature type="domain" description="NEL" evidence="17">
    <location>
        <begin position="1144"/>
        <end position="1431"/>
    </location>
</feature>
<keyword evidence="10 14" id="KW-0833">Ubl conjugation pathway</keyword>
<evidence type="ECO:0000256" key="1">
    <source>
        <dbReference type="ARBA" id="ARBA00000900"/>
    </source>
</evidence>
<dbReference type="InterPro" id="IPR003591">
    <property type="entry name" value="Leu-rich_rpt_typical-subtyp"/>
</dbReference>
<dbReference type="RefSeq" id="WP_029887760.1">
    <property type="nucleotide sequence ID" value="NZ_BQHU01000006.1"/>
</dbReference>
<feature type="active site" description="Glycyl thioester intermediate" evidence="14">
    <location>
        <position position="1232"/>
    </location>
</feature>
<proteinExistence type="inferred from homology"/>
<evidence type="ECO:0000256" key="14">
    <source>
        <dbReference type="PROSITE-ProRule" id="PRU01398"/>
    </source>
</evidence>
<evidence type="ECO:0000256" key="13">
    <source>
        <dbReference type="ARBA" id="ARBA00023200"/>
    </source>
</evidence>
<dbReference type="Gene3D" id="3.80.10.10">
    <property type="entry name" value="Ribonuclease Inhibitor"/>
    <property type="match status" value="1"/>
</dbReference>
<evidence type="ECO:0000256" key="15">
    <source>
        <dbReference type="SAM" id="Coils"/>
    </source>
</evidence>
<name>A0A7W2QUN3_9PSED</name>
<evidence type="ECO:0000256" key="2">
    <source>
        <dbReference type="ARBA" id="ARBA00004192"/>
    </source>
</evidence>
<comment type="caution">
    <text evidence="18">The sequence shown here is derived from an EMBL/GenBank/DDBJ whole genome shotgun (WGS) entry which is preliminary data.</text>
</comment>
<dbReference type="InterPro" id="IPR001611">
    <property type="entry name" value="Leu-rich_rpt"/>
</dbReference>
<evidence type="ECO:0000313" key="18">
    <source>
        <dbReference type="EMBL" id="MBA6143457.1"/>
    </source>
</evidence>
<evidence type="ECO:0000256" key="4">
    <source>
        <dbReference type="ARBA" id="ARBA00009868"/>
    </source>
</evidence>
<dbReference type="EC" id="2.3.2.27" evidence="5"/>
<evidence type="ECO:0000256" key="16">
    <source>
        <dbReference type="SAM" id="MobiDB-lite"/>
    </source>
</evidence>
<evidence type="ECO:0000256" key="11">
    <source>
        <dbReference type="ARBA" id="ARBA00022843"/>
    </source>
</evidence>
<evidence type="ECO:0000259" key="17">
    <source>
        <dbReference type="PROSITE" id="PS52053"/>
    </source>
</evidence>
<comment type="similarity">
    <text evidence="4 14">Belongs to the LRR-containing bacterial E3 ligase family.</text>
</comment>
<evidence type="ECO:0000256" key="12">
    <source>
        <dbReference type="ARBA" id="ARBA00023026"/>
    </source>
</evidence>
<keyword evidence="9" id="KW-0677">Repeat</keyword>
<dbReference type="Proteomes" id="UP000590738">
    <property type="component" value="Unassembled WGS sequence"/>
</dbReference>
<reference evidence="18 19" key="1">
    <citation type="submission" date="2020-07" db="EMBL/GenBank/DDBJ databases">
        <title>Diversity of carbapenemase encoding genes among Pseudomonas putida group clinical isolates in a tertiary Brazilian hospital.</title>
        <authorList>
            <person name="Alberto-Lei F."/>
            <person name="Nodari C.S."/>
            <person name="Streling A.P."/>
            <person name="Paulino J.T."/>
            <person name="Bessa-Neto F.O."/>
            <person name="Cayo R."/>
            <person name="Gales A.C."/>
        </authorList>
    </citation>
    <scope>NUCLEOTIDE SEQUENCE [LARGE SCALE GENOMIC DNA]</scope>
    <source>
        <strain evidence="18 19">12273</strain>
    </source>
</reference>
<keyword evidence="6 14" id="KW-0964">Secreted</keyword>
<organism evidence="18 19">
    <name type="scientific">Pseudomonas juntendi</name>
    <dbReference type="NCBI Taxonomy" id="2666183"/>
    <lineage>
        <taxon>Bacteria</taxon>
        <taxon>Pseudomonadati</taxon>
        <taxon>Pseudomonadota</taxon>
        <taxon>Gammaproteobacteria</taxon>
        <taxon>Pseudomonadales</taxon>
        <taxon>Pseudomonadaceae</taxon>
        <taxon>Pseudomonas</taxon>
    </lineage>
</organism>
<dbReference type="GO" id="GO:0016567">
    <property type="term" value="P:protein ubiquitination"/>
    <property type="evidence" value="ECO:0007669"/>
    <property type="project" value="InterPro"/>
</dbReference>
<dbReference type="GO" id="GO:0005576">
    <property type="term" value="C:extracellular region"/>
    <property type="evidence" value="ECO:0007669"/>
    <property type="project" value="UniProtKB-SubCell"/>
</dbReference>
<dbReference type="Pfam" id="PF14496">
    <property type="entry name" value="NEL"/>
    <property type="match status" value="1"/>
</dbReference>
<dbReference type="InterPro" id="IPR032675">
    <property type="entry name" value="LRR_dom_sf"/>
</dbReference>
<keyword evidence="8 14" id="KW-0808">Transferase</keyword>
<dbReference type="PROSITE" id="PS52053">
    <property type="entry name" value="NEL"/>
    <property type="match status" value="1"/>
</dbReference>
<keyword evidence="11 14" id="KW-0832">Ubl conjugation</keyword>
<dbReference type="GO" id="GO:0061630">
    <property type="term" value="F:ubiquitin protein ligase activity"/>
    <property type="evidence" value="ECO:0007669"/>
    <property type="project" value="UniProtKB-EC"/>
</dbReference>
<gene>
    <name evidence="18" type="ORF">H4B97_13445</name>
</gene>
<keyword evidence="15" id="KW-0175">Coiled coil</keyword>
<dbReference type="PROSITE" id="PS51450">
    <property type="entry name" value="LRR"/>
    <property type="match status" value="2"/>
</dbReference>
<dbReference type="InterPro" id="IPR046673">
    <property type="entry name" value="ToxA_N"/>
</dbReference>
<feature type="coiled-coil region" evidence="15">
    <location>
        <begin position="1087"/>
        <end position="1114"/>
    </location>
</feature>
<dbReference type="Gene3D" id="1.20.58.360">
    <property type="entry name" value="Shigella T3SS effector IpaH defines"/>
    <property type="match status" value="1"/>
</dbReference>
<comment type="subcellular location">
    <subcellularLocation>
        <location evidence="2">Host cytoplasm</location>
    </subcellularLocation>
    <subcellularLocation>
        <location evidence="3">Secreted</location>
    </subcellularLocation>
</comment>
<evidence type="ECO:0000256" key="8">
    <source>
        <dbReference type="ARBA" id="ARBA00022679"/>
    </source>
</evidence>
<dbReference type="EMBL" id="JACGCZ010000019">
    <property type="protein sequence ID" value="MBA6143457.1"/>
    <property type="molecule type" value="Genomic_DNA"/>
</dbReference>
<evidence type="ECO:0000256" key="3">
    <source>
        <dbReference type="ARBA" id="ARBA00004613"/>
    </source>
</evidence>
<comment type="PTM">
    <text evidence="14">Ubiquitinated in the presence of host E1 ubiquitin-activating enzyme, E2 ubiquitin-conjugating enzyme and ubiquitin.</text>
</comment>
<dbReference type="Pfam" id="PF13855">
    <property type="entry name" value="LRR_8"/>
    <property type="match status" value="1"/>
</dbReference>
<evidence type="ECO:0000256" key="9">
    <source>
        <dbReference type="ARBA" id="ARBA00022737"/>
    </source>
</evidence>
<evidence type="ECO:0000256" key="7">
    <source>
        <dbReference type="ARBA" id="ARBA00022614"/>
    </source>
</evidence>
<sequence>MTEPLFPAESIDTLIARRLPAWLVAHGNVDWLLALRRALHAQEEATHSLHRILQAIPALDEFAATRLNQVLNRADLTIADLRRSHVGIERTVILPPMAPGWPIRRHMQRSSTPLLAAVLHNFHIVDTRPSPSRRGWLLDAKGEHVPVGYEVFAGRCREADVGGRYQAILQQCLAPDDAPGAAPGSAKAAVHRCFEENARADLEVAVRCALLKGELDENSYRLLLPCFTALPTVPAVPGEVAPRQLYLLGKCVRGVVTLELRPAVGADLQGVCVWVPNDPQSSVGVYRSWEEVFRALARRLTTAPYRRFFSRFISERDRVGFQQLLEERIEASAAHQVPELDGRHLAIDTSLFSHVRGLQIDKLLDDAHVLAVPTADLDEQERDARLHAYRELGLNLLNLAGMFVPVLGEGLLAYTAVELAGEVYEGYQDWRIGDRQGAMDHVFGVAQTVVAGALIATGASAVRHYLQRVPFVDALQPMRDQAGKAGLVAANLPGYSIDWSPGDDLHEWVWHLDGAMYRVSEDPVHGSTRIRHASRGEAWQPRLESNGGDGWRHELERPGDWQGAGQLVRRLSSRLAGVPDAAADYLLQATGLSEARLRRLHLEQVDAPARLYDALDVYRAHERFPDLAGPALEQQLADSVAEHGSSLLARAFPGLSRRQLVELMAQCSGVEREQLLERQRMPLALAERARWQLRERRLDRACAGLYLPRAVNADSERIAFGVLGERLAWPPTLRLELRERTAQGALLASAGSEGAEQVQYVFRRADGYRSPRSARSHSLQWALLTSLDEAQLAELGNGGLGEEAFGQWLLRSAASDREQAATWCGMQPVHSAFRPPRRFGDGRLGYPLSGRGSGERQAIRRGIQQIFPTLSDDEIQAYLLNVNGGDAGLWEHYTQLQEHLAQLRTCLRQWRQAASNPLQGVRRRRLETALRRCWRRKVVNVSGDYVLDLDGEHFGSLPQLPQGIRFDHVKRLYLRDSGLTAIDEDFLLRFGNLVELDLSRNRLTAIPAGLESLERLRTLTLSRNHIVLDSGGEGRLVQVRNLQLLDLSHNPLGRAPVLTTLRYLREVRLRSTGLEHMPEAVSWRARVDLRDNRIRQLRQDLARLRLQLEDHALHDNPLDEADEALLEQARATQPGAGRMRQHRPVDDALFERLAGAAEAQQRIRWRAIYDALGAERGAADLFRFLADFAGAEDFDLAPARYRARIWRILEFCEQHEAVRVRLFAEAGGPRTCEDRLLLTLEQLELGVMVERAVGGEPAGLEGRLWRLGRSLWRLDEVDRLAVRHIERLRAQRTVGVDEVETRLYYRLKLSATLDLPIEHDEMHYPGIAHVTSSDLLRARDQILANETPEQVIGSLAQRPFWEVHTRERHPARFEHVLQPLNVRMESLEEQVSQGQIDDWTFALRCKALKYEYEQAERRLLLTLAQELHSRL</sequence>
<evidence type="ECO:0000256" key="5">
    <source>
        <dbReference type="ARBA" id="ARBA00012483"/>
    </source>
</evidence>
<protein>
    <recommendedName>
        <fullName evidence="5">RING-type E3 ubiquitin transferase</fullName>
        <ecNumber evidence="5">2.3.2.27</ecNumber>
    </recommendedName>
</protein>
<dbReference type="GO" id="GO:0030430">
    <property type="term" value="C:host cell cytoplasm"/>
    <property type="evidence" value="ECO:0007669"/>
    <property type="project" value="UniProtKB-SubCell"/>
</dbReference>